<reference evidence="2" key="1">
    <citation type="journal article" date="2019" name="Curr. Biol.">
        <title>Genome Sequence of Striga asiatica Provides Insight into the Evolution of Plant Parasitism.</title>
        <authorList>
            <person name="Yoshida S."/>
            <person name="Kim S."/>
            <person name="Wafula E.K."/>
            <person name="Tanskanen J."/>
            <person name="Kim Y.M."/>
            <person name="Honaas L."/>
            <person name="Yang Z."/>
            <person name="Spallek T."/>
            <person name="Conn C.E."/>
            <person name="Ichihashi Y."/>
            <person name="Cheong K."/>
            <person name="Cui S."/>
            <person name="Der J.P."/>
            <person name="Gundlach H."/>
            <person name="Jiao Y."/>
            <person name="Hori C."/>
            <person name="Ishida J.K."/>
            <person name="Kasahara H."/>
            <person name="Kiba T."/>
            <person name="Kim M.S."/>
            <person name="Koo N."/>
            <person name="Laohavisit A."/>
            <person name="Lee Y.H."/>
            <person name="Lumba S."/>
            <person name="McCourt P."/>
            <person name="Mortimer J.C."/>
            <person name="Mutuku J.M."/>
            <person name="Nomura T."/>
            <person name="Sasaki-Sekimoto Y."/>
            <person name="Seto Y."/>
            <person name="Wang Y."/>
            <person name="Wakatake T."/>
            <person name="Sakakibara H."/>
            <person name="Demura T."/>
            <person name="Yamaguchi S."/>
            <person name="Yoneyama K."/>
            <person name="Manabe R.I."/>
            <person name="Nelson D.C."/>
            <person name="Schulman A.H."/>
            <person name="Timko M.P."/>
            <person name="dePamphilis C.W."/>
            <person name="Choi D."/>
            <person name="Shirasu K."/>
        </authorList>
    </citation>
    <scope>NUCLEOTIDE SEQUENCE [LARGE SCALE GENOMIC DNA]</scope>
    <source>
        <strain evidence="2">cv. UVA1</strain>
    </source>
</reference>
<evidence type="ECO:0000313" key="2">
    <source>
        <dbReference type="Proteomes" id="UP000325081"/>
    </source>
</evidence>
<proteinExistence type="predicted"/>
<sequence length="106" mass="11615">MLRGGRRAGLLWELPTVAGTNRIDSMLVYSAGAEINRRRAGPVVPRLIDDEQALLSELPTFVGPNGIDSLVYSASVKINQLQWSATQPDWIAIAFGKQCRCSRFGV</sequence>
<gene>
    <name evidence="1" type="ORF">STAS_09899</name>
</gene>
<comment type="caution">
    <text evidence="1">The sequence shown here is derived from an EMBL/GenBank/DDBJ whole genome shotgun (WGS) entry which is preliminary data.</text>
</comment>
<dbReference type="Proteomes" id="UP000325081">
    <property type="component" value="Unassembled WGS sequence"/>
</dbReference>
<accession>A0A5A7PM53</accession>
<dbReference type="AlphaFoldDB" id="A0A5A7PM53"/>
<organism evidence="1 2">
    <name type="scientific">Striga asiatica</name>
    <name type="common">Asiatic witchweed</name>
    <name type="synonym">Buchnera asiatica</name>
    <dbReference type="NCBI Taxonomy" id="4170"/>
    <lineage>
        <taxon>Eukaryota</taxon>
        <taxon>Viridiplantae</taxon>
        <taxon>Streptophyta</taxon>
        <taxon>Embryophyta</taxon>
        <taxon>Tracheophyta</taxon>
        <taxon>Spermatophyta</taxon>
        <taxon>Magnoliopsida</taxon>
        <taxon>eudicotyledons</taxon>
        <taxon>Gunneridae</taxon>
        <taxon>Pentapetalae</taxon>
        <taxon>asterids</taxon>
        <taxon>lamiids</taxon>
        <taxon>Lamiales</taxon>
        <taxon>Orobanchaceae</taxon>
        <taxon>Buchnereae</taxon>
        <taxon>Striga</taxon>
    </lineage>
</organism>
<evidence type="ECO:0000313" key="1">
    <source>
        <dbReference type="EMBL" id="GER33746.1"/>
    </source>
</evidence>
<keyword evidence="2" id="KW-1185">Reference proteome</keyword>
<protein>
    <submittedName>
        <fullName evidence="1">WD40 repeat protein</fullName>
    </submittedName>
</protein>
<name>A0A5A7PM53_STRAF</name>
<dbReference type="EMBL" id="BKCP01004783">
    <property type="protein sequence ID" value="GER33746.1"/>
    <property type="molecule type" value="Genomic_DNA"/>
</dbReference>